<evidence type="ECO:0008006" key="5">
    <source>
        <dbReference type="Google" id="ProtNLM"/>
    </source>
</evidence>
<dbReference type="EMBL" id="LCYC01000066">
    <property type="protein sequence ID" value="KWV69639.1"/>
    <property type="molecule type" value="Genomic_DNA"/>
</dbReference>
<dbReference type="PIRSF" id="PIRSF029215">
    <property type="entry name" value="UCP029215"/>
    <property type="match status" value="1"/>
</dbReference>
<proteinExistence type="predicted"/>
<comment type="caution">
    <text evidence="2">The sequence shown here is derived from an EMBL/GenBank/DDBJ whole genome shotgun (WGS) entry which is preliminary data.</text>
</comment>
<organism evidence="2 4">
    <name type="scientific">Pseudomonas fluorescens</name>
    <dbReference type="NCBI Taxonomy" id="294"/>
    <lineage>
        <taxon>Bacteria</taxon>
        <taxon>Pseudomonadati</taxon>
        <taxon>Pseudomonadota</taxon>
        <taxon>Gammaproteobacteria</taxon>
        <taxon>Pseudomonadales</taxon>
        <taxon>Pseudomonadaceae</taxon>
        <taxon>Pseudomonas</taxon>
    </lineage>
</organism>
<name>A0A109KI57_PSEFL</name>
<dbReference type="Proteomes" id="UP000063434">
    <property type="component" value="Unassembled WGS sequence"/>
</dbReference>
<dbReference type="EMBL" id="LCYC01000065">
    <property type="protein sequence ID" value="KWV69668.1"/>
    <property type="molecule type" value="Genomic_DNA"/>
</dbReference>
<dbReference type="PATRIC" id="fig|294.195.peg.260"/>
<protein>
    <recommendedName>
        <fullName evidence="5">DUF2213 domain-containing protein</fullName>
    </recommendedName>
</protein>
<sequence length="376" mass="40548">MIFTDSVPVTGVRRTEDGYLVAEARVARTGIQDYLGTEIDPDNEHGLRDKPIVRVYRPESAVFHADAMHSYAYRPMTNGHPGGDGVNSKNWKDVAIGQTGGEVVRDGQFVKVPLVLMDAKAIADYESGKRELSMGYGAEVVFQDGVTGDGEQYDCYLGPMKMNHLSLEHRARGGIDLRIGDHKPDTPKGGHDMADALRKLLVDGISIDVTEQGAQAIEKLNTKLADAATATKTLTDAHATAIALKDGELAKKDDEITKLKAAVISDADIDKRVTARADLLTKAKAIADADYTGKTDAEIRKAVVIAKLGDAAVTGKADAYIDARFEILVEDAAKNPANDPFRQHMIHQDSAAGGDDSEKARLKMISDMQTAHLPKA</sequence>
<dbReference type="EMBL" id="LCYC01000003">
    <property type="protein sequence ID" value="KWV84146.1"/>
    <property type="molecule type" value="Genomic_DNA"/>
</dbReference>
<evidence type="ECO:0000313" key="2">
    <source>
        <dbReference type="EMBL" id="KWV69668.1"/>
    </source>
</evidence>
<dbReference type="InterPro" id="IPR016913">
    <property type="entry name" value="UCP029215"/>
</dbReference>
<evidence type="ECO:0000313" key="3">
    <source>
        <dbReference type="EMBL" id="KWV84146.1"/>
    </source>
</evidence>
<evidence type="ECO:0000313" key="4">
    <source>
        <dbReference type="Proteomes" id="UP000063434"/>
    </source>
</evidence>
<reference evidence="2 4" key="1">
    <citation type="submission" date="2015-05" db="EMBL/GenBank/DDBJ databases">
        <title>A genomic and transcriptomic approach to investigate the blue pigment phenotype in Pseudomonas fluorescens.</title>
        <authorList>
            <person name="Andreani N.A."/>
            <person name="Cardazzo B."/>
        </authorList>
    </citation>
    <scope>NUCLEOTIDE SEQUENCE [LARGE SCALE GENOMIC DNA]</scope>
    <source>
        <strain evidence="2 4">Ps_40</strain>
    </source>
</reference>
<evidence type="ECO:0000313" key="1">
    <source>
        <dbReference type="EMBL" id="KWV69639.1"/>
    </source>
</evidence>
<dbReference type="Pfam" id="PF09979">
    <property type="entry name" value="DUF2213"/>
    <property type="match status" value="1"/>
</dbReference>
<dbReference type="AlphaFoldDB" id="A0A109KI57"/>
<gene>
    <name evidence="3" type="ORF">PFL603g_00244</name>
    <name evidence="2" type="ORF">PFL603g_06373</name>
    <name evidence="1" type="ORF">PFL603g_06391</name>
</gene>
<accession>A0A109KI57</accession>
<dbReference type="RefSeq" id="WP_056786122.1">
    <property type="nucleotide sequence ID" value="NZ_LCYC01000003.1"/>
</dbReference>